<sequence length="264" mass="27958">MLSSLPMYAAGSAANATLWQAIAEQLRLAGLVQVPDTLAQPDDLMAHWTDPSLLLSQTCGYPLTHALAGRVQLVGAWAYAAPGCEGVYYRSQLVCRDADAGQPLQAFRGRVVAYNSEDSQSGYNSLRALLAPLARDGRFFASAVASGSHRGSVELVRSGQADLAAVDCVTWALLARDQPEAVRGLQVCGQTASAPGLPLVTSIHTPAAVLQALRQALHQVVADPRWAEARAALLIQDFAELPLSAYGVIPQMAQNAIDAGYPRL</sequence>
<dbReference type="Proteomes" id="UP001180487">
    <property type="component" value="Unassembled WGS sequence"/>
</dbReference>
<keyword evidence="2" id="KW-1185">Reference proteome</keyword>
<dbReference type="SUPFAM" id="SSF53850">
    <property type="entry name" value="Periplasmic binding protein-like II"/>
    <property type="match status" value="1"/>
</dbReference>
<dbReference type="PANTHER" id="PTHR35841">
    <property type="entry name" value="PHOSPHONATES-BINDING PERIPLASMIC PROTEIN"/>
    <property type="match status" value="1"/>
</dbReference>
<dbReference type="RefSeq" id="WP_310373212.1">
    <property type="nucleotide sequence ID" value="NZ_JAVDXT010000002.1"/>
</dbReference>
<organism evidence="1 2">
    <name type="scientific">Rhodoferax ferrireducens</name>
    <dbReference type="NCBI Taxonomy" id="192843"/>
    <lineage>
        <taxon>Bacteria</taxon>
        <taxon>Pseudomonadati</taxon>
        <taxon>Pseudomonadota</taxon>
        <taxon>Betaproteobacteria</taxon>
        <taxon>Burkholderiales</taxon>
        <taxon>Comamonadaceae</taxon>
        <taxon>Rhodoferax</taxon>
    </lineage>
</organism>
<dbReference type="EMBL" id="JAVDXT010000002">
    <property type="protein sequence ID" value="MDR7377577.1"/>
    <property type="molecule type" value="Genomic_DNA"/>
</dbReference>
<comment type="caution">
    <text evidence="1">The sequence shown here is derived from an EMBL/GenBank/DDBJ whole genome shotgun (WGS) entry which is preliminary data.</text>
</comment>
<name>A0ABU2C8B7_9BURK</name>
<dbReference type="PANTHER" id="PTHR35841:SF1">
    <property type="entry name" value="PHOSPHONATES-BINDING PERIPLASMIC PROTEIN"/>
    <property type="match status" value="1"/>
</dbReference>
<dbReference type="Gene3D" id="3.40.190.10">
    <property type="entry name" value="Periplasmic binding protein-like II"/>
    <property type="match status" value="1"/>
</dbReference>
<protein>
    <submittedName>
        <fullName evidence="1">ABC-type phosphate/phosphonate transport system substrate-binding protein</fullName>
    </submittedName>
</protein>
<gene>
    <name evidence="1" type="ORF">J2X19_002256</name>
</gene>
<accession>A0ABU2C8B7</accession>
<reference evidence="1 2" key="1">
    <citation type="submission" date="2023-07" db="EMBL/GenBank/DDBJ databases">
        <title>Sorghum-associated microbial communities from plants grown in Nebraska, USA.</title>
        <authorList>
            <person name="Schachtman D."/>
        </authorList>
    </citation>
    <scope>NUCLEOTIDE SEQUENCE [LARGE SCALE GENOMIC DNA]</scope>
    <source>
        <strain evidence="1 2">BE313</strain>
    </source>
</reference>
<proteinExistence type="predicted"/>
<dbReference type="Pfam" id="PF12974">
    <property type="entry name" value="Phosphonate-bd"/>
    <property type="match status" value="1"/>
</dbReference>
<evidence type="ECO:0000313" key="2">
    <source>
        <dbReference type="Proteomes" id="UP001180487"/>
    </source>
</evidence>
<evidence type="ECO:0000313" key="1">
    <source>
        <dbReference type="EMBL" id="MDR7377577.1"/>
    </source>
</evidence>